<keyword evidence="8" id="KW-1017">Isopeptide bond</keyword>
<evidence type="ECO:0000256" key="18">
    <source>
        <dbReference type="ARBA" id="ARBA00023288"/>
    </source>
</evidence>
<evidence type="ECO:0000256" key="7">
    <source>
        <dbReference type="ARBA" id="ARBA00022490"/>
    </source>
</evidence>
<dbReference type="FunFam" id="1.10.10.430:FF:000001">
    <property type="entry name" value="protein phosphatase 1B isoform X1"/>
    <property type="match status" value="1"/>
</dbReference>
<comment type="cofactor">
    <cofactor evidence="1">
        <name>Mn(2+)</name>
        <dbReference type="ChEBI" id="CHEBI:29035"/>
    </cofactor>
</comment>
<comment type="catalytic activity">
    <reaction evidence="19">
        <text>O-phospho-L-seryl-[protein] + H2O = L-seryl-[protein] + phosphate</text>
        <dbReference type="Rhea" id="RHEA:20629"/>
        <dbReference type="Rhea" id="RHEA-COMP:9863"/>
        <dbReference type="Rhea" id="RHEA-COMP:11604"/>
        <dbReference type="ChEBI" id="CHEBI:15377"/>
        <dbReference type="ChEBI" id="CHEBI:29999"/>
        <dbReference type="ChEBI" id="CHEBI:43474"/>
        <dbReference type="ChEBI" id="CHEBI:83421"/>
        <dbReference type="EC" id="3.1.3.16"/>
    </reaction>
</comment>
<keyword evidence="10" id="KW-0519">Myristate</keyword>
<evidence type="ECO:0000256" key="12">
    <source>
        <dbReference type="ARBA" id="ARBA00022801"/>
    </source>
</evidence>
<feature type="region of interest" description="Disordered" evidence="25">
    <location>
        <begin position="369"/>
        <end position="389"/>
    </location>
</feature>
<proteinExistence type="inferred from homology"/>
<dbReference type="CDD" id="cd00143">
    <property type="entry name" value="PP2Cc"/>
    <property type="match status" value="1"/>
</dbReference>
<keyword evidence="14" id="KW-0832">Ubl conjugation</keyword>
<evidence type="ECO:0000256" key="5">
    <source>
        <dbReference type="ARBA" id="ARBA00006702"/>
    </source>
</evidence>
<feature type="compositionally biased region" description="Basic and acidic residues" evidence="25">
    <location>
        <begin position="1"/>
        <end position="16"/>
    </location>
</feature>
<dbReference type="InterPro" id="IPR015655">
    <property type="entry name" value="PP2C"/>
</dbReference>
<dbReference type="InterPro" id="IPR001932">
    <property type="entry name" value="PPM-type_phosphatase-like_dom"/>
</dbReference>
<comment type="subcellular location">
    <subcellularLocation>
        <location evidence="3">Cytoplasm</location>
        <location evidence="3">Cytosol</location>
    </subcellularLocation>
    <subcellularLocation>
        <location evidence="4">Membrane</location>
        <topology evidence="4">Lipid-anchor</topology>
    </subcellularLocation>
</comment>
<dbReference type="InterPro" id="IPR000222">
    <property type="entry name" value="PP2C_BS"/>
</dbReference>
<evidence type="ECO:0000256" key="22">
    <source>
        <dbReference type="ARBA" id="ARBA00070216"/>
    </source>
</evidence>
<keyword evidence="17" id="KW-0464">Manganese</keyword>
<dbReference type="Gene3D" id="1.10.10.430">
    <property type="entry name" value="Phosphatase 2C, C-terminal domain suprefamily"/>
    <property type="match status" value="1"/>
</dbReference>
<dbReference type="GO" id="GO:0000287">
    <property type="term" value="F:magnesium ion binding"/>
    <property type="evidence" value="ECO:0007669"/>
    <property type="project" value="InterPro"/>
</dbReference>
<evidence type="ECO:0000256" key="14">
    <source>
        <dbReference type="ARBA" id="ARBA00022843"/>
    </source>
</evidence>
<dbReference type="GO" id="GO:0005829">
    <property type="term" value="C:cytosol"/>
    <property type="evidence" value="ECO:0007669"/>
    <property type="project" value="UniProtKB-SubCell"/>
</dbReference>
<keyword evidence="15 24" id="KW-0904">Protein phosphatase</keyword>
<keyword evidence="13" id="KW-0460">Magnesium</keyword>
<feature type="compositionally biased region" description="Pro residues" evidence="25">
    <location>
        <begin position="460"/>
        <end position="472"/>
    </location>
</feature>
<evidence type="ECO:0000256" key="23">
    <source>
        <dbReference type="ARBA" id="ARBA00082952"/>
    </source>
</evidence>
<comment type="catalytic activity">
    <reaction evidence="20">
        <text>O-phospho-L-threonyl-[protein] + H2O = L-threonyl-[protein] + phosphate</text>
        <dbReference type="Rhea" id="RHEA:47004"/>
        <dbReference type="Rhea" id="RHEA-COMP:11060"/>
        <dbReference type="Rhea" id="RHEA-COMP:11605"/>
        <dbReference type="ChEBI" id="CHEBI:15377"/>
        <dbReference type="ChEBI" id="CHEBI:30013"/>
        <dbReference type="ChEBI" id="CHEBI:43474"/>
        <dbReference type="ChEBI" id="CHEBI:61977"/>
        <dbReference type="EC" id="3.1.3.16"/>
    </reaction>
</comment>
<accession>A0A4U5VRC9</accession>
<dbReference type="InterPro" id="IPR036580">
    <property type="entry name" value="PP2C_C_sf"/>
</dbReference>
<name>A0A4U5VRC9_COLLU</name>
<keyword evidence="12 24" id="KW-0378">Hydrolase</keyword>
<dbReference type="InterPro" id="IPR036457">
    <property type="entry name" value="PPM-type-like_dom_sf"/>
</dbReference>
<keyword evidence="18" id="KW-0449">Lipoprotein</keyword>
<comment type="subunit">
    <text evidence="21">Monomer. Interacts with PAK6. Interacts with the phosphorylated form of IKBKB/IKKB.</text>
</comment>
<evidence type="ECO:0000313" key="28">
    <source>
        <dbReference type="Proteomes" id="UP000298787"/>
    </source>
</evidence>
<dbReference type="InterPro" id="IPR012911">
    <property type="entry name" value="PP2C_C"/>
</dbReference>
<dbReference type="Proteomes" id="UP000298787">
    <property type="component" value="Chromosome 21"/>
</dbReference>
<keyword evidence="7" id="KW-0963">Cytoplasm</keyword>
<dbReference type="PANTHER" id="PTHR47992">
    <property type="entry name" value="PROTEIN PHOSPHATASE"/>
    <property type="match status" value="1"/>
</dbReference>
<evidence type="ECO:0000256" key="3">
    <source>
        <dbReference type="ARBA" id="ARBA00004514"/>
    </source>
</evidence>
<evidence type="ECO:0000256" key="2">
    <source>
        <dbReference type="ARBA" id="ARBA00001946"/>
    </source>
</evidence>
<keyword evidence="9" id="KW-0597">Phosphoprotein</keyword>
<feature type="region of interest" description="Disordered" evidence="25">
    <location>
        <begin position="425"/>
        <end position="491"/>
    </location>
</feature>
<keyword evidence="28" id="KW-1185">Reference proteome</keyword>
<dbReference type="GO" id="GO:0004722">
    <property type="term" value="F:protein serine/threonine phosphatase activity"/>
    <property type="evidence" value="ECO:0007669"/>
    <property type="project" value="UniProtKB-EC"/>
</dbReference>
<dbReference type="AlphaFoldDB" id="A0A4U5VRC9"/>
<dbReference type="Pfam" id="PF00481">
    <property type="entry name" value="PP2C"/>
    <property type="match status" value="1"/>
</dbReference>
<dbReference type="EMBL" id="CM014098">
    <property type="protein sequence ID" value="TKS89795.1"/>
    <property type="molecule type" value="Genomic_DNA"/>
</dbReference>
<dbReference type="SUPFAM" id="SSF81601">
    <property type="entry name" value="Protein serine/threonine phosphatase 2C, C-terminal domain"/>
    <property type="match status" value="1"/>
</dbReference>
<evidence type="ECO:0000313" key="27">
    <source>
        <dbReference type="EMBL" id="TKS89795.1"/>
    </source>
</evidence>
<evidence type="ECO:0000256" key="19">
    <source>
        <dbReference type="ARBA" id="ARBA00047761"/>
    </source>
</evidence>
<protein>
    <recommendedName>
        <fullName evidence="22">Protein phosphatase 1B</fullName>
        <ecNumber evidence="6">3.1.3.16</ecNumber>
    </recommendedName>
    <alternativeName>
        <fullName evidence="23">Protein phosphatase 2C isoform beta</fullName>
    </alternativeName>
</protein>
<evidence type="ECO:0000256" key="4">
    <source>
        <dbReference type="ARBA" id="ARBA00004635"/>
    </source>
</evidence>
<reference evidence="27 28" key="1">
    <citation type="submission" date="2019-01" db="EMBL/GenBank/DDBJ databases">
        <title>Genome Assembly of Collichthys lucidus.</title>
        <authorList>
            <person name="Cai M."/>
            <person name="Xiao S."/>
        </authorList>
    </citation>
    <scope>NUCLEOTIDE SEQUENCE [LARGE SCALE GENOMIC DNA]</scope>
    <source>
        <strain evidence="27">JT15FE1705JMU</strain>
        <tissue evidence="27">Muscle</tissue>
    </source>
</reference>
<evidence type="ECO:0000256" key="21">
    <source>
        <dbReference type="ARBA" id="ARBA00065584"/>
    </source>
</evidence>
<keyword evidence="11" id="KW-0479">Metal-binding</keyword>
<feature type="domain" description="PPM-type phosphatase" evidence="26">
    <location>
        <begin position="23"/>
        <end position="290"/>
    </location>
</feature>
<dbReference type="GO" id="GO:0030145">
    <property type="term" value="F:manganese ion binding"/>
    <property type="evidence" value="ECO:0007669"/>
    <property type="project" value="InterPro"/>
</dbReference>
<evidence type="ECO:0000256" key="13">
    <source>
        <dbReference type="ARBA" id="ARBA00022842"/>
    </source>
</evidence>
<feature type="region of interest" description="Disordered" evidence="25">
    <location>
        <begin position="1"/>
        <end position="22"/>
    </location>
</feature>
<dbReference type="Gene3D" id="3.60.40.10">
    <property type="entry name" value="PPM-type phosphatase domain"/>
    <property type="match status" value="1"/>
</dbReference>
<evidence type="ECO:0000256" key="8">
    <source>
        <dbReference type="ARBA" id="ARBA00022499"/>
    </source>
</evidence>
<comment type="cofactor">
    <cofactor evidence="2">
        <name>Mg(2+)</name>
        <dbReference type="ChEBI" id="CHEBI:18420"/>
    </cofactor>
</comment>
<dbReference type="EC" id="3.1.3.16" evidence="6"/>
<evidence type="ECO:0000256" key="6">
    <source>
        <dbReference type="ARBA" id="ARBA00013081"/>
    </source>
</evidence>
<dbReference type="SUPFAM" id="SSF81606">
    <property type="entry name" value="PP2C-like"/>
    <property type="match status" value="1"/>
</dbReference>
<dbReference type="PROSITE" id="PS51746">
    <property type="entry name" value="PPM_2"/>
    <property type="match status" value="1"/>
</dbReference>
<evidence type="ECO:0000256" key="15">
    <source>
        <dbReference type="ARBA" id="ARBA00022912"/>
    </source>
</evidence>
<keyword evidence="16" id="KW-0472">Membrane</keyword>
<organism evidence="27 28">
    <name type="scientific">Collichthys lucidus</name>
    <name type="common">Big head croaker</name>
    <name type="synonym">Sciaena lucida</name>
    <dbReference type="NCBI Taxonomy" id="240159"/>
    <lineage>
        <taxon>Eukaryota</taxon>
        <taxon>Metazoa</taxon>
        <taxon>Chordata</taxon>
        <taxon>Craniata</taxon>
        <taxon>Vertebrata</taxon>
        <taxon>Euteleostomi</taxon>
        <taxon>Actinopterygii</taxon>
        <taxon>Neopterygii</taxon>
        <taxon>Teleostei</taxon>
        <taxon>Neoteleostei</taxon>
        <taxon>Acanthomorphata</taxon>
        <taxon>Eupercaria</taxon>
        <taxon>Sciaenidae</taxon>
        <taxon>Collichthys</taxon>
    </lineage>
</organism>
<evidence type="ECO:0000256" key="16">
    <source>
        <dbReference type="ARBA" id="ARBA00023136"/>
    </source>
</evidence>
<evidence type="ECO:0000256" key="20">
    <source>
        <dbReference type="ARBA" id="ARBA00048336"/>
    </source>
</evidence>
<evidence type="ECO:0000256" key="10">
    <source>
        <dbReference type="ARBA" id="ARBA00022707"/>
    </source>
</evidence>
<evidence type="ECO:0000256" key="25">
    <source>
        <dbReference type="SAM" id="MobiDB-lite"/>
    </source>
</evidence>
<dbReference type="FunFam" id="3.60.40.10:FF:000001">
    <property type="entry name" value="protein phosphatase 1B isoform X1"/>
    <property type="match status" value="1"/>
</dbReference>
<evidence type="ECO:0000256" key="17">
    <source>
        <dbReference type="ARBA" id="ARBA00023211"/>
    </source>
</evidence>
<evidence type="ECO:0000256" key="1">
    <source>
        <dbReference type="ARBA" id="ARBA00001936"/>
    </source>
</evidence>
<evidence type="ECO:0000259" key="26">
    <source>
        <dbReference type="PROSITE" id="PS51746"/>
    </source>
</evidence>
<dbReference type="STRING" id="240159.A0A4U5VRC9"/>
<dbReference type="PROSITE" id="PS01032">
    <property type="entry name" value="PPM_1"/>
    <property type="match status" value="1"/>
</dbReference>
<dbReference type="SMART" id="SM00332">
    <property type="entry name" value="PP2Cc"/>
    <property type="match status" value="1"/>
</dbReference>
<evidence type="ECO:0000256" key="24">
    <source>
        <dbReference type="RuleBase" id="RU003465"/>
    </source>
</evidence>
<dbReference type="OrthoDB" id="10264738at2759"/>
<sequence>MGAFLDKPKTEKHSAHGEGNGLRYGLSSMQGWRVEMEDAHTAVVGLPHGLSDWSFFAVYDGHAGSRVANYCSGHLLEHILSGGADFSSGPGSVEGVKDGIRSGFLNIDEYMRSFSDLRQGLDRSGSTAVCVLLSPTHLYFINCGDSRAVLSRDTKVGFSTQDHKPCNPREKERIQNAGGSVMIQRVNGSLAVSRALGDYDYKCVDGKGPTEQLVSPEPEVCVLERAAEGDEFVVLACDGIWDVMSNEELCEFVRSRLLVCDDLEKVCNSVVDTCLHKGSRDNMSVVLVCLPGAPKISEEAVKKEEELDKYLESRVEELLGNCGDAGVPDLVSVLRSIATENIPNLPPGGGLASKRSVIEAVYNKLNPHREEEGACAGGEEESEEGGGSSTAAHLLEVLRQFRLQHRGQYRSVLEESLAAYHLRGEESASAEGAGEDGRIYDNDDDDNGGGCDSGGREQPASPPSPPSPPPSPATAEPEASRDAPRSNPSSD</sequence>
<dbReference type="Pfam" id="PF07830">
    <property type="entry name" value="PP2C_C"/>
    <property type="match status" value="1"/>
</dbReference>
<evidence type="ECO:0000256" key="9">
    <source>
        <dbReference type="ARBA" id="ARBA00022553"/>
    </source>
</evidence>
<evidence type="ECO:0000256" key="11">
    <source>
        <dbReference type="ARBA" id="ARBA00022723"/>
    </source>
</evidence>
<gene>
    <name evidence="27" type="ORF">D9C73_023923</name>
</gene>
<comment type="similarity">
    <text evidence="5 24">Belongs to the PP2C family.</text>
</comment>
<dbReference type="GO" id="GO:0016020">
    <property type="term" value="C:membrane"/>
    <property type="evidence" value="ECO:0007669"/>
    <property type="project" value="UniProtKB-SubCell"/>
</dbReference>